<dbReference type="SMART" id="SM00564">
    <property type="entry name" value="PQQ"/>
    <property type="match status" value="3"/>
</dbReference>
<evidence type="ECO:0000313" key="3">
    <source>
        <dbReference type="EMBL" id="RCS51862.1"/>
    </source>
</evidence>
<dbReference type="SUPFAM" id="SSF50998">
    <property type="entry name" value="Quinoprotein alcohol dehydrogenase-like"/>
    <property type="match status" value="1"/>
</dbReference>
<name>A0A368KSA0_9BACT</name>
<dbReference type="Gene3D" id="2.130.10.10">
    <property type="entry name" value="YVTN repeat-like/Quinoprotein amine dehydrogenase"/>
    <property type="match status" value="2"/>
</dbReference>
<organism evidence="3 4">
    <name type="scientific">Bremerella cremea</name>
    <dbReference type="NCBI Taxonomy" id="1031537"/>
    <lineage>
        <taxon>Bacteria</taxon>
        <taxon>Pseudomonadati</taxon>
        <taxon>Planctomycetota</taxon>
        <taxon>Planctomycetia</taxon>
        <taxon>Pirellulales</taxon>
        <taxon>Pirellulaceae</taxon>
        <taxon>Bremerella</taxon>
    </lineage>
</organism>
<evidence type="ECO:0000313" key="4">
    <source>
        <dbReference type="Proteomes" id="UP000253562"/>
    </source>
</evidence>
<evidence type="ECO:0000256" key="1">
    <source>
        <dbReference type="SAM" id="MobiDB-lite"/>
    </source>
</evidence>
<dbReference type="InterPro" id="IPR011047">
    <property type="entry name" value="Quinoprotein_ADH-like_sf"/>
</dbReference>
<dbReference type="InterPro" id="IPR018391">
    <property type="entry name" value="PQQ_b-propeller_rpt"/>
</dbReference>
<dbReference type="InterPro" id="IPR002372">
    <property type="entry name" value="PQQ_rpt_dom"/>
</dbReference>
<protein>
    <recommendedName>
        <fullName evidence="2">Pyrrolo-quinoline quinone repeat domain-containing protein</fullName>
    </recommendedName>
</protein>
<evidence type="ECO:0000259" key="2">
    <source>
        <dbReference type="Pfam" id="PF13360"/>
    </source>
</evidence>
<reference evidence="3 4" key="1">
    <citation type="submission" date="2018-07" db="EMBL/GenBank/DDBJ databases">
        <title>Comparative genomes isolates from brazilian mangrove.</title>
        <authorList>
            <person name="De Araujo J.E."/>
            <person name="Taketani R.G."/>
            <person name="Silva M.C.P."/>
            <person name="Lourenco M.V."/>
            <person name="Oliveira V.M."/>
            <person name="Andreote F.D."/>
        </authorList>
    </citation>
    <scope>NUCLEOTIDE SEQUENCE [LARGE SCALE GENOMIC DNA]</scope>
    <source>
        <strain evidence="3 4">HEX PRIS-MGV</strain>
    </source>
</reference>
<dbReference type="Proteomes" id="UP000253562">
    <property type="component" value="Unassembled WGS sequence"/>
</dbReference>
<gene>
    <name evidence="3" type="ORF">DTL42_09895</name>
</gene>
<feature type="region of interest" description="Disordered" evidence="1">
    <location>
        <begin position="20"/>
        <end position="42"/>
    </location>
</feature>
<dbReference type="PANTHER" id="PTHR34512">
    <property type="entry name" value="CELL SURFACE PROTEIN"/>
    <property type="match status" value="1"/>
</dbReference>
<dbReference type="InterPro" id="IPR015943">
    <property type="entry name" value="WD40/YVTN_repeat-like_dom_sf"/>
</dbReference>
<proteinExistence type="predicted"/>
<comment type="caution">
    <text evidence="3">The sequence shown here is derived from an EMBL/GenBank/DDBJ whole genome shotgun (WGS) entry which is preliminary data.</text>
</comment>
<accession>A0A368KSA0</accession>
<dbReference type="Pfam" id="PF13360">
    <property type="entry name" value="PQQ_2"/>
    <property type="match status" value="1"/>
</dbReference>
<dbReference type="PANTHER" id="PTHR34512:SF30">
    <property type="entry name" value="OUTER MEMBRANE PROTEIN ASSEMBLY FACTOR BAMB"/>
    <property type="match status" value="1"/>
</dbReference>
<feature type="domain" description="Pyrrolo-quinoline quinone repeat" evidence="2">
    <location>
        <begin position="200"/>
        <end position="452"/>
    </location>
</feature>
<dbReference type="EMBL" id="QPEX01000017">
    <property type="protein sequence ID" value="RCS51862.1"/>
    <property type="molecule type" value="Genomic_DNA"/>
</dbReference>
<dbReference type="AlphaFoldDB" id="A0A368KSA0"/>
<sequence length="531" mass="58315">MGQVSSQVEAPAIAVKITPKKKSAEKKNVSPTVATTRETVRREPRFFSQMRNQRGINGLFFGQNPSALPLRSIPEQAIRQAAGHWIGTRLRDTMLNITAFAPYGTDTRQDSLMIHRRFPWKSLAALLIAAALVPTTQAGDWPQILGPHRNGHAENEKLPDKWSEDGPQELWRRDLGTGYAGPAVKDDVVYLFHRQSSSELLDAVDLKTGERIWTCDMPASYRASINPDDGPRCTPVVTDDSVVVFGAAGQLRCINRETGKIRWAVDLAREFGAQEGYFGFGSTPIVYDKLVLTNVGGRDNAAVVAVTLKDGQFAWRAGNDGASYSSPTMATIADRPYAVFVTRFQTLLFDPFTGRILYGFPFGQRGPTVNAATPLVSGNKLFVTSNYGVGSRLVELEKTQFKPIWENDDSLSSHYNTPILVGDYLYGVHGREDLGRAELRCVELATGKVMWSEAGFGTSHLIYADGKLIAVKNDGAAILFKPDPQKFQELSRFQAGKDTVWALPALSGGMLLVRESGQRGGPVRCYQIGAK</sequence>